<dbReference type="NCBIfam" id="TIGR01646">
    <property type="entry name" value="vgr_GE"/>
    <property type="match status" value="1"/>
</dbReference>
<evidence type="ECO:0000256" key="2">
    <source>
        <dbReference type="SAM" id="MobiDB-lite"/>
    </source>
</evidence>
<feature type="domain" description="Gp5/Type VI secretion system Vgr protein OB-fold" evidence="3">
    <location>
        <begin position="393"/>
        <end position="461"/>
    </location>
</feature>
<accession>A0A4U1J2U3</accession>
<feature type="region of interest" description="Disordered" evidence="2">
    <location>
        <begin position="364"/>
        <end position="389"/>
    </location>
</feature>
<evidence type="ECO:0000313" key="5">
    <source>
        <dbReference type="EMBL" id="TKD00950.1"/>
    </source>
</evidence>
<dbReference type="Pfam" id="PF22178">
    <property type="entry name" value="Gp5_trimer_C"/>
    <property type="match status" value="1"/>
</dbReference>
<evidence type="ECO:0000256" key="1">
    <source>
        <dbReference type="ARBA" id="ARBA00005558"/>
    </source>
</evidence>
<protein>
    <submittedName>
        <fullName evidence="5">Type VI secretion system tip protein VgrG</fullName>
    </submittedName>
</protein>
<dbReference type="AlphaFoldDB" id="A0A4U1J2U3"/>
<reference evidence="5 6" key="1">
    <citation type="submission" date="2019-04" db="EMBL/GenBank/DDBJ databases">
        <authorList>
            <person name="Li Y."/>
            <person name="Wang J."/>
        </authorList>
    </citation>
    <scope>NUCLEOTIDE SEQUENCE [LARGE SCALE GENOMIC DNA]</scope>
    <source>
        <strain evidence="5 6">DSM 14668</strain>
    </source>
</reference>
<dbReference type="SUPFAM" id="SSF69279">
    <property type="entry name" value="Phage tail proteins"/>
    <property type="match status" value="2"/>
</dbReference>
<gene>
    <name evidence="5" type="primary">tssI</name>
    <name evidence="5" type="ORF">E8A74_32955</name>
</gene>
<keyword evidence="6" id="KW-1185">Reference proteome</keyword>
<evidence type="ECO:0000259" key="4">
    <source>
        <dbReference type="Pfam" id="PF22178"/>
    </source>
</evidence>
<evidence type="ECO:0000313" key="6">
    <source>
        <dbReference type="Proteomes" id="UP000309215"/>
    </source>
</evidence>
<dbReference type="Gene3D" id="2.40.50.230">
    <property type="entry name" value="Gp5 N-terminal domain"/>
    <property type="match status" value="1"/>
</dbReference>
<dbReference type="InterPro" id="IPR054030">
    <property type="entry name" value="Gp5_Vgr_C"/>
</dbReference>
<dbReference type="Pfam" id="PF04717">
    <property type="entry name" value="Phage_base_V"/>
    <property type="match status" value="1"/>
</dbReference>
<dbReference type="SUPFAM" id="SSF69255">
    <property type="entry name" value="gp5 N-terminal domain-like"/>
    <property type="match status" value="1"/>
</dbReference>
<dbReference type="Gene3D" id="2.30.110.50">
    <property type="match status" value="1"/>
</dbReference>
<dbReference type="Pfam" id="PF05954">
    <property type="entry name" value="Phage_GPD"/>
    <property type="match status" value="1"/>
</dbReference>
<name>A0A4U1J2U3_9BACT</name>
<feature type="region of interest" description="Disordered" evidence="2">
    <location>
        <begin position="691"/>
        <end position="720"/>
    </location>
</feature>
<dbReference type="EMBL" id="SSMQ01000043">
    <property type="protein sequence ID" value="TKD00950.1"/>
    <property type="molecule type" value="Genomic_DNA"/>
</dbReference>
<comment type="similarity">
    <text evidence="1">Belongs to the VgrG protein family.</text>
</comment>
<comment type="caution">
    <text evidence="5">The sequence shown here is derived from an EMBL/GenBank/DDBJ whole genome shotgun (WGS) entry which is preliminary data.</text>
</comment>
<evidence type="ECO:0000259" key="3">
    <source>
        <dbReference type="Pfam" id="PF04717"/>
    </source>
</evidence>
<dbReference type="OrthoDB" id="9762420at2"/>
<dbReference type="Proteomes" id="UP000309215">
    <property type="component" value="Unassembled WGS sequence"/>
</dbReference>
<dbReference type="InterPro" id="IPR006531">
    <property type="entry name" value="Gp5/Vgr_OB"/>
</dbReference>
<dbReference type="Gene3D" id="4.10.220.110">
    <property type="match status" value="1"/>
</dbReference>
<dbReference type="InterPro" id="IPR037026">
    <property type="entry name" value="Vgr_OB-fold_dom_sf"/>
</dbReference>
<dbReference type="RefSeq" id="WP_136933089.1">
    <property type="nucleotide sequence ID" value="NZ_SSMQ01000043.1"/>
</dbReference>
<dbReference type="SUPFAM" id="SSF69349">
    <property type="entry name" value="Phage fibre proteins"/>
    <property type="match status" value="1"/>
</dbReference>
<dbReference type="InterPro" id="IPR006533">
    <property type="entry name" value="T6SS_Vgr_RhsGE"/>
</dbReference>
<feature type="compositionally biased region" description="Basic and acidic residues" evidence="2">
    <location>
        <begin position="274"/>
        <end position="284"/>
    </location>
</feature>
<feature type="compositionally biased region" description="Basic and acidic residues" evidence="2">
    <location>
        <begin position="696"/>
        <end position="720"/>
    </location>
</feature>
<feature type="domain" description="Gp5/Type VI secretion system Vgr C-terminal trimerisation" evidence="4">
    <location>
        <begin position="542"/>
        <end position="626"/>
    </location>
</feature>
<sequence>MSTTNHATIEIASGDFLDVRTFAIKQGINQLFHIDVRAVSRSLDIDFDEVIGKPASFRLRTSQASPTWQSICSQIEQVRADAQGLATYTLTLQPRAWLMTQRKNYRIFQFETELDIVKKMLGEWGIEFEERLDPANYKPRKYRCQYAETDFAFLSRMLEDAGASYYFEQRDDKTVLILDDAPHARELQKPGLRFHDEPNTTLDEAFVTRVAIRQRVRPGKVTIGDLDYRKPSTNQPSLAATGGLPQEQALEQFHYEPGAFLFKQSGGGGSTPTADDRGSSRTDEQLGNVKTQNRLHGKRGSAKRISFESNALDLVPGVIASVSNHPHRTLGADRSLLVTEALIEGDHDGDWRVHAEVVPTDIPYKPDTKTARPKVTGLESASVVGPSGEEIHTDEYGRVRLQFHWDREGKRDETSSCWVPTSQPWAGAGFGGVNLPRIGQEVLVEFLGGDPDRPVVVGRVFTETQPPPYKLPDFKKVSGLRSESSPRLVTGAADGSSTGLSSMGGLLGGQASTLGSGGIAETLNHPFFQAKSPDQQTHSFAGNEVSLFDQPGKQQMYLQAERDMNVVVKNTQTAVVSNARSTRVGTDDVLGVNHKQLNVIGNNQTTSVGGDRYMSVVGTQTHDVTGDIIDCGQKDRVYDTTNTFASAAKVHHLISEEKIILQVGSSTIVMQPNFIVIQADDVFINPGAEATQKAANGERPEKPEEKAAREQKAKDAALEKERARTAWERMNNDYKKMPESHRERMSEERTAEYMKRRWQTHYQSQGGYLGNGNGDRIYNGIQSGDYKLD</sequence>
<dbReference type="Gene3D" id="3.55.50.10">
    <property type="entry name" value="Baseplate protein-like domains"/>
    <property type="match status" value="1"/>
</dbReference>
<dbReference type="NCBIfam" id="TIGR03361">
    <property type="entry name" value="VI_Rhs_Vgr"/>
    <property type="match status" value="1"/>
</dbReference>
<dbReference type="InterPro" id="IPR017847">
    <property type="entry name" value="T6SS_RhsGE_Vgr_subset"/>
</dbReference>
<feature type="region of interest" description="Disordered" evidence="2">
    <location>
        <begin position="261"/>
        <end position="300"/>
    </location>
</feature>
<proteinExistence type="inferred from homology"/>
<organism evidence="5 6">
    <name type="scientific">Polyangium fumosum</name>
    <dbReference type="NCBI Taxonomy" id="889272"/>
    <lineage>
        <taxon>Bacteria</taxon>
        <taxon>Pseudomonadati</taxon>
        <taxon>Myxococcota</taxon>
        <taxon>Polyangia</taxon>
        <taxon>Polyangiales</taxon>
        <taxon>Polyangiaceae</taxon>
        <taxon>Polyangium</taxon>
    </lineage>
</organism>